<dbReference type="PATRIC" id="fig|1028801.3.peg.4365"/>
<dbReference type="EMBL" id="HG938355">
    <property type="protein sequence ID" value="CDN56609.1"/>
    <property type="molecule type" value="Genomic_DNA"/>
</dbReference>
<evidence type="ECO:0000313" key="1">
    <source>
        <dbReference type="EMBL" id="CDN56609.1"/>
    </source>
</evidence>
<sequence length="372" mass="41117">MYVAVKGGEAAINNAHRLLADRRRGDRSLPSVTIEQIVEQLGLAVDRVMAEASLFDRALAALAVRQSRGDMIEAIFLLRAYRTTLPRFGSSVPVDTAAMKVERRVSATYKDLPGGQLLGPTFDYTHRLLDPSLLTDEPVDEPERRDTPEEHIMRVSDILAHEGLIEPDGEFSEDHQAGDITREPMEFPMSRDLRLQALARGDEGFLLALGYSTQRGYGRNHPFVGEIRIGEVEIEIEVAELGFAVSLGRIQVTECQMVNQFKGSSKAPPQFTRGYGLVFGQSERKAMSMSLVDRALRAEELGEDITAPAQDEEFVISHSDNVQATGFVEHLKLPHYVDFQAELALVRKMRSDIEAARNGGNGVKGGLQEAAE</sequence>
<dbReference type="AlphaFoldDB" id="A0A068TEP0"/>
<dbReference type="KEGG" id="ngl:RG1141_CH42960"/>
<name>A0A068TEP0_NEOGA</name>
<dbReference type="RefSeq" id="WP_038548052.1">
    <property type="nucleotide sequence ID" value="NZ_HG938355.1"/>
</dbReference>
<organism evidence="1 2">
    <name type="scientific">Neorhizobium galegae bv. officinalis bv. officinalis str. HAMBI 1141</name>
    <dbReference type="NCBI Taxonomy" id="1028801"/>
    <lineage>
        <taxon>Bacteria</taxon>
        <taxon>Pseudomonadati</taxon>
        <taxon>Pseudomonadota</taxon>
        <taxon>Alphaproteobacteria</taxon>
        <taxon>Hyphomicrobiales</taxon>
        <taxon>Rhizobiaceae</taxon>
        <taxon>Rhizobium/Agrobacterium group</taxon>
        <taxon>Neorhizobium</taxon>
    </lineage>
</organism>
<dbReference type="eggNOG" id="COG3626">
    <property type="taxonomic scope" value="Bacteria"/>
</dbReference>
<dbReference type="PIRSF" id="PIRSF007313">
    <property type="entry name" value="PhnI"/>
    <property type="match status" value="1"/>
</dbReference>
<proteinExistence type="predicted"/>
<gene>
    <name evidence="1" type="ORF">RG1141_CH42960</name>
</gene>
<evidence type="ECO:0000313" key="2">
    <source>
        <dbReference type="Proteomes" id="UP000028186"/>
    </source>
</evidence>
<protein>
    <submittedName>
        <fullName evidence="1">Phosphonate metabolism</fullName>
    </submittedName>
</protein>
<dbReference type="InterPro" id="IPR008773">
    <property type="entry name" value="PhnI"/>
</dbReference>
<reference evidence="2" key="1">
    <citation type="journal article" date="2014" name="BMC Genomics">
        <title>Genome sequencing of two Neorhizobium galegae strains reveals a noeT gene responsible for the unusual acetylation of the nodulation factors.</title>
        <authorList>
            <person name="Osterman J."/>
            <person name="Marsh J."/>
            <person name="Laine P.K."/>
            <person name="Zeng Z."/>
            <person name="Alatalo E."/>
            <person name="Sullivan J.T."/>
            <person name="Young J.P."/>
            <person name="Thomas-Oates J."/>
            <person name="Paulin L."/>
            <person name="Lindstrom K."/>
        </authorList>
    </citation>
    <scope>NUCLEOTIDE SEQUENCE [LARGE SCALE GENOMIC DNA]</scope>
    <source>
        <strain evidence="2">HAMBI 1141</strain>
    </source>
</reference>
<dbReference type="GO" id="GO:0019634">
    <property type="term" value="P:organic phosphonate metabolic process"/>
    <property type="evidence" value="ECO:0007669"/>
    <property type="project" value="InterPro"/>
</dbReference>
<accession>A0A068TEP0</accession>
<dbReference type="Proteomes" id="UP000028186">
    <property type="component" value="Chromosome I"/>
</dbReference>
<dbReference type="Pfam" id="PF05861">
    <property type="entry name" value="PhnI"/>
    <property type="match status" value="1"/>
</dbReference>
<dbReference type="HOGENOM" id="CLU_063686_0_0_5"/>